<feature type="region of interest" description="Disordered" evidence="1">
    <location>
        <begin position="1"/>
        <end position="48"/>
    </location>
</feature>
<reference evidence="2 3" key="1">
    <citation type="journal article" date="2018" name="Nat. Ecol. Evol.">
        <title>Pezizomycetes genomes reveal the molecular basis of ectomycorrhizal truffle lifestyle.</title>
        <authorList>
            <person name="Murat C."/>
            <person name="Payen T."/>
            <person name="Noel B."/>
            <person name="Kuo A."/>
            <person name="Morin E."/>
            <person name="Chen J."/>
            <person name="Kohler A."/>
            <person name="Krizsan K."/>
            <person name="Balestrini R."/>
            <person name="Da Silva C."/>
            <person name="Montanini B."/>
            <person name="Hainaut M."/>
            <person name="Levati E."/>
            <person name="Barry K.W."/>
            <person name="Belfiori B."/>
            <person name="Cichocki N."/>
            <person name="Clum A."/>
            <person name="Dockter R.B."/>
            <person name="Fauchery L."/>
            <person name="Guy J."/>
            <person name="Iotti M."/>
            <person name="Le Tacon F."/>
            <person name="Lindquist E.A."/>
            <person name="Lipzen A."/>
            <person name="Malagnac F."/>
            <person name="Mello A."/>
            <person name="Molinier V."/>
            <person name="Miyauchi S."/>
            <person name="Poulain J."/>
            <person name="Riccioni C."/>
            <person name="Rubini A."/>
            <person name="Sitrit Y."/>
            <person name="Splivallo R."/>
            <person name="Traeger S."/>
            <person name="Wang M."/>
            <person name="Zifcakova L."/>
            <person name="Wipf D."/>
            <person name="Zambonelli A."/>
            <person name="Paolocci F."/>
            <person name="Nowrousian M."/>
            <person name="Ottonello S."/>
            <person name="Baldrian P."/>
            <person name="Spatafora J.W."/>
            <person name="Henrissat B."/>
            <person name="Nagy L.G."/>
            <person name="Aury J.M."/>
            <person name="Wincker P."/>
            <person name="Grigoriev I.V."/>
            <person name="Bonfante P."/>
            <person name="Martin F.M."/>
        </authorList>
    </citation>
    <scope>NUCLEOTIDE SEQUENCE [LARGE SCALE GENOMIC DNA]</scope>
    <source>
        <strain evidence="2 3">120613-1</strain>
    </source>
</reference>
<feature type="compositionally biased region" description="Basic and acidic residues" evidence="1">
    <location>
        <begin position="1"/>
        <end position="14"/>
    </location>
</feature>
<accession>A0A3N4JIZ5</accession>
<protein>
    <submittedName>
        <fullName evidence="2">Uncharacterized protein</fullName>
    </submittedName>
</protein>
<evidence type="ECO:0000313" key="2">
    <source>
        <dbReference type="EMBL" id="RPA98226.1"/>
    </source>
</evidence>
<dbReference type="Proteomes" id="UP000276215">
    <property type="component" value="Unassembled WGS sequence"/>
</dbReference>
<organism evidence="2 3">
    <name type="scientific">Choiromyces venosus 120613-1</name>
    <dbReference type="NCBI Taxonomy" id="1336337"/>
    <lineage>
        <taxon>Eukaryota</taxon>
        <taxon>Fungi</taxon>
        <taxon>Dikarya</taxon>
        <taxon>Ascomycota</taxon>
        <taxon>Pezizomycotina</taxon>
        <taxon>Pezizomycetes</taxon>
        <taxon>Pezizales</taxon>
        <taxon>Tuberaceae</taxon>
        <taxon>Choiromyces</taxon>
    </lineage>
</organism>
<gene>
    <name evidence="2" type="ORF">L873DRAFT_1790395</name>
</gene>
<keyword evidence="3" id="KW-1185">Reference proteome</keyword>
<proteinExistence type="predicted"/>
<dbReference type="EMBL" id="ML120397">
    <property type="protein sequence ID" value="RPA98226.1"/>
    <property type="molecule type" value="Genomic_DNA"/>
</dbReference>
<name>A0A3N4JIZ5_9PEZI</name>
<evidence type="ECO:0000313" key="3">
    <source>
        <dbReference type="Proteomes" id="UP000276215"/>
    </source>
</evidence>
<sequence length="107" mass="12027">MQLLKAGEEWGKWGEEEEEVTVDKNKPIPLDYESEGEGWGSKAGKRQREAMKTAEEEIERRNLGEEGGLKSLWVSGGGWFIDGAFVPNNVREKSENGMAKVTESRLQ</sequence>
<evidence type="ECO:0000256" key="1">
    <source>
        <dbReference type="SAM" id="MobiDB-lite"/>
    </source>
</evidence>
<dbReference type="AlphaFoldDB" id="A0A3N4JIZ5"/>